<feature type="active site" description="Proton donor" evidence="2">
    <location>
        <position position="102"/>
    </location>
</feature>
<dbReference type="GO" id="GO:0009264">
    <property type="term" value="P:deoxyribonucleotide catabolic process"/>
    <property type="evidence" value="ECO:0007669"/>
    <property type="project" value="InterPro"/>
</dbReference>
<accession>A0AA40S7M9</accession>
<dbReference type="SUPFAM" id="SSF56784">
    <property type="entry name" value="HAD-like"/>
    <property type="match status" value="1"/>
</dbReference>
<comment type="caution">
    <text evidence="3">The sequence shown here is derived from an EMBL/GenBank/DDBJ whole genome shotgun (WGS) entry which is preliminary data.</text>
</comment>
<evidence type="ECO:0000313" key="4">
    <source>
        <dbReference type="Proteomes" id="UP000543554"/>
    </source>
</evidence>
<comment type="similarity">
    <text evidence="1">Belongs to the 5'(3')-deoxyribonucleotidase family.</text>
</comment>
<name>A0AA40S7M9_9HYPH</name>
<dbReference type="Proteomes" id="UP000543554">
    <property type="component" value="Unassembled WGS sequence"/>
</dbReference>
<dbReference type="Gene3D" id="3.40.50.1000">
    <property type="entry name" value="HAD superfamily/HAD-like"/>
    <property type="match status" value="1"/>
</dbReference>
<sequence length="248" mass="28099">MTSTRRSAIDACPRIPFIAFSRAVATARTEIPLCPAASMTDEVAVQHFESRSERCARCRGFVLFAIQSPRRLVYQPAAIARPPRRDNERAGEAMPTVFLDCDGVLADFNGGASRVLGMTPEDFQRRFGLRQFWNTLATEPDFFAELAPLPDARELYEAVRSCRPIILTGLPRGNWAEPQKRRWAERYFPGTPMITTTAALKREHCRPSDALVDDWDTHRHRWEEAGGVFIHHRDAVSSIQALREQGFI</sequence>
<evidence type="ECO:0000256" key="1">
    <source>
        <dbReference type="ARBA" id="ARBA00009589"/>
    </source>
</evidence>
<evidence type="ECO:0000256" key="2">
    <source>
        <dbReference type="PIRSR" id="PIRSR610708-1"/>
    </source>
</evidence>
<evidence type="ECO:0000313" key="3">
    <source>
        <dbReference type="EMBL" id="MBA8916088.1"/>
    </source>
</evidence>
<organism evidence="3 4">
    <name type="scientific">Methylorubrum thiocyanatum</name>
    <dbReference type="NCBI Taxonomy" id="47958"/>
    <lineage>
        <taxon>Bacteria</taxon>
        <taxon>Pseudomonadati</taxon>
        <taxon>Pseudomonadota</taxon>
        <taxon>Alphaproteobacteria</taxon>
        <taxon>Hyphomicrobiales</taxon>
        <taxon>Methylobacteriaceae</taxon>
        <taxon>Methylorubrum</taxon>
    </lineage>
</organism>
<reference evidence="3 4" key="1">
    <citation type="submission" date="2020-08" db="EMBL/GenBank/DDBJ databases">
        <title>Genomic Encyclopedia of Type Strains, Phase IV (KMG-IV): sequencing the most valuable type-strain genomes for metagenomic binning, comparative biology and taxonomic classification.</title>
        <authorList>
            <person name="Goeker M."/>
        </authorList>
    </citation>
    <scope>NUCLEOTIDE SEQUENCE [LARGE SCALE GENOMIC DNA]</scope>
    <source>
        <strain evidence="3 4">DSM 11490</strain>
    </source>
</reference>
<dbReference type="InterPro" id="IPR036412">
    <property type="entry name" value="HAD-like_sf"/>
</dbReference>
<dbReference type="Pfam" id="PF06941">
    <property type="entry name" value="NT5C"/>
    <property type="match status" value="1"/>
</dbReference>
<dbReference type="InterPro" id="IPR010708">
    <property type="entry name" value="5'(3')-deoxyribonucleotidase"/>
</dbReference>
<proteinExistence type="inferred from homology"/>
<feature type="active site" description="Nucleophile" evidence="2">
    <location>
        <position position="100"/>
    </location>
</feature>
<dbReference type="EMBL" id="JACJIB010000014">
    <property type="protein sequence ID" value="MBA8916088.1"/>
    <property type="molecule type" value="Genomic_DNA"/>
</dbReference>
<protein>
    <submittedName>
        <fullName evidence="3">Uncharacterized protein</fullName>
    </submittedName>
</protein>
<dbReference type="InterPro" id="IPR023214">
    <property type="entry name" value="HAD_sf"/>
</dbReference>
<dbReference type="GO" id="GO:0008253">
    <property type="term" value="F:5'-nucleotidase activity"/>
    <property type="evidence" value="ECO:0007669"/>
    <property type="project" value="InterPro"/>
</dbReference>
<keyword evidence="4" id="KW-1185">Reference proteome</keyword>
<gene>
    <name evidence="3" type="ORF">HNR51_005207</name>
</gene>
<dbReference type="AlphaFoldDB" id="A0AA40S7M9"/>